<evidence type="ECO:0000259" key="1">
    <source>
        <dbReference type="SMART" id="SM00860"/>
    </source>
</evidence>
<comment type="caution">
    <text evidence="2">The sequence shown here is derived from an EMBL/GenBank/DDBJ whole genome shotgun (WGS) entry which is preliminary data.</text>
</comment>
<proteinExistence type="predicted"/>
<dbReference type="SMART" id="SM00860">
    <property type="entry name" value="SMI1_KNR4"/>
    <property type="match status" value="1"/>
</dbReference>
<dbReference type="SUPFAM" id="SSF160631">
    <property type="entry name" value="SMI1/KNR4-like"/>
    <property type="match status" value="1"/>
</dbReference>
<gene>
    <name evidence="2" type="ORF">GCM10023210_34610</name>
</gene>
<sequence>MTKEGLFDLKLLKKNFEENEAKIFPSNFDEIKAFQDKYDVEIPLDLRNYYLEVNGSGNETLDNLYEFYSINRTKKIHEELMNWRGIPNYGNLNFVGVENVFVFGEYEFNLYAFGVELRQNISLENRIFILCGEYFRIIANSFTEFVDLYLNKPEEIYI</sequence>
<dbReference type="Proteomes" id="UP001500353">
    <property type="component" value="Unassembled WGS sequence"/>
</dbReference>
<accession>A0ABP9MNX9</accession>
<name>A0ABP9MNX9_9FLAO</name>
<feature type="domain" description="Knr4/Smi1-like" evidence="1">
    <location>
        <begin position="25"/>
        <end position="148"/>
    </location>
</feature>
<organism evidence="2 3">
    <name type="scientific">Chryseobacterium ginsengisoli</name>
    <dbReference type="NCBI Taxonomy" id="363853"/>
    <lineage>
        <taxon>Bacteria</taxon>
        <taxon>Pseudomonadati</taxon>
        <taxon>Bacteroidota</taxon>
        <taxon>Flavobacteriia</taxon>
        <taxon>Flavobacteriales</taxon>
        <taxon>Weeksellaceae</taxon>
        <taxon>Chryseobacterium group</taxon>
        <taxon>Chryseobacterium</taxon>
    </lineage>
</organism>
<dbReference type="InterPro" id="IPR037883">
    <property type="entry name" value="Knr4/Smi1-like_sf"/>
</dbReference>
<reference evidence="3" key="1">
    <citation type="journal article" date="2019" name="Int. J. Syst. Evol. Microbiol.">
        <title>The Global Catalogue of Microorganisms (GCM) 10K type strain sequencing project: providing services to taxonomists for standard genome sequencing and annotation.</title>
        <authorList>
            <consortium name="The Broad Institute Genomics Platform"/>
            <consortium name="The Broad Institute Genome Sequencing Center for Infectious Disease"/>
            <person name="Wu L."/>
            <person name="Ma J."/>
        </authorList>
    </citation>
    <scope>NUCLEOTIDE SEQUENCE [LARGE SCALE GENOMIC DNA]</scope>
    <source>
        <strain evidence="3">JCM 18019</strain>
    </source>
</reference>
<protein>
    <recommendedName>
        <fullName evidence="1">Knr4/Smi1-like domain-containing protein</fullName>
    </recommendedName>
</protein>
<evidence type="ECO:0000313" key="2">
    <source>
        <dbReference type="EMBL" id="GAA5098446.1"/>
    </source>
</evidence>
<dbReference type="RefSeq" id="WP_345206895.1">
    <property type="nucleotide sequence ID" value="NZ_BAABHX010000006.1"/>
</dbReference>
<dbReference type="Pfam" id="PF09346">
    <property type="entry name" value="SMI1_KNR4"/>
    <property type="match status" value="1"/>
</dbReference>
<dbReference type="Gene3D" id="3.40.1580.10">
    <property type="entry name" value="SMI1/KNR4-like"/>
    <property type="match status" value="1"/>
</dbReference>
<dbReference type="InterPro" id="IPR018958">
    <property type="entry name" value="Knr4/Smi1-like_dom"/>
</dbReference>
<dbReference type="EMBL" id="BAABHX010000006">
    <property type="protein sequence ID" value="GAA5098446.1"/>
    <property type="molecule type" value="Genomic_DNA"/>
</dbReference>
<evidence type="ECO:0000313" key="3">
    <source>
        <dbReference type="Proteomes" id="UP001500353"/>
    </source>
</evidence>
<keyword evidence="3" id="KW-1185">Reference proteome</keyword>